<keyword evidence="3" id="KW-0614">Plasmid</keyword>
<feature type="region of interest" description="Disordered" evidence="1">
    <location>
        <begin position="1"/>
        <end position="21"/>
    </location>
</feature>
<keyword evidence="2" id="KW-0472">Membrane</keyword>
<keyword evidence="2" id="KW-0812">Transmembrane</keyword>
<reference evidence="3 4" key="1">
    <citation type="submission" date="2023-08" db="EMBL/GenBank/DDBJ databases">
        <title>Pathogen: clinical or host-associated sample.</title>
        <authorList>
            <person name="Hergert J."/>
            <person name="Casey R."/>
            <person name="Wagner J."/>
            <person name="Young E.L."/>
            <person name="Oakeson K.F."/>
        </authorList>
    </citation>
    <scope>NUCLEOTIDE SEQUENCE [LARGE SCALE GENOMIC DNA]</scope>
    <source>
        <strain evidence="3 4">1760953</strain>
        <plasmid evidence="3 4">unnamed1</plasmid>
    </source>
</reference>
<feature type="compositionally biased region" description="Basic and acidic residues" evidence="1">
    <location>
        <begin position="1"/>
        <end position="20"/>
    </location>
</feature>
<protein>
    <submittedName>
        <fullName evidence="3">Uncharacterized protein</fullName>
    </submittedName>
</protein>
<sequence length="54" mass="6192">MDDDNVVKFERRKPQPEKKPAAAQRLQAGHIWLGVLAVIVLAWAYYQFIAPQTL</sequence>
<name>A0AA50CRG8_9HYPH</name>
<gene>
    <name evidence="3" type="ORF">Q9313_17815</name>
</gene>
<evidence type="ECO:0000313" key="3">
    <source>
        <dbReference type="EMBL" id="WLR99943.1"/>
    </source>
</evidence>
<dbReference type="EMBL" id="CP132303">
    <property type="protein sequence ID" value="WLR99943.1"/>
    <property type="molecule type" value="Genomic_DNA"/>
</dbReference>
<organism evidence="3 4">
    <name type="scientific">Shinella sumterensis</name>
    <dbReference type="NCBI Taxonomy" id="1967501"/>
    <lineage>
        <taxon>Bacteria</taxon>
        <taxon>Pseudomonadati</taxon>
        <taxon>Pseudomonadota</taxon>
        <taxon>Alphaproteobacteria</taxon>
        <taxon>Hyphomicrobiales</taxon>
        <taxon>Rhizobiaceae</taxon>
        <taxon>Shinella</taxon>
    </lineage>
</organism>
<keyword evidence="4" id="KW-1185">Reference proteome</keyword>
<evidence type="ECO:0000256" key="2">
    <source>
        <dbReference type="SAM" id="Phobius"/>
    </source>
</evidence>
<evidence type="ECO:0000313" key="4">
    <source>
        <dbReference type="Proteomes" id="UP001234585"/>
    </source>
</evidence>
<dbReference type="AlphaFoldDB" id="A0AA50CRG8"/>
<dbReference type="RefSeq" id="WP_306039315.1">
    <property type="nucleotide sequence ID" value="NZ_CP132303.1"/>
</dbReference>
<accession>A0AA50CRG8</accession>
<proteinExistence type="predicted"/>
<feature type="transmembrane region" description="Helical" evidence="2">
    <location>
        <begin position="28"/>
        <end position="46"/>
    </location>
</feature>
<geneLocation type="plasmid" evidence="3 4">
    <name>unnamed1</name>
</geneLocation>
<evidence type="ECO:0000256" key="1">
    <source>
        <dbReference type="SAM" id="MobiDB-lite"/>
    </source>
</evidence>
<keyword evidence="2" id="KW-1133">Transmembrane helix</keyword>
<dbReference type="Proteomes" id="UP001234585">
    <property type="component" value="Plasmid unnamed1"/>
</dbReference>